<reference evidence="5" key="2">
    <citation type="submission" date="2021-01" db="UniProtKB">
        <authorList>
            <consortium name="EnsemblMetazoa"/>
        </authorList>
    </citation>
    <scope>IDENTIFICATION</scope>
</reference>
<name>A0A7M7N6L1_STRPU</name>
<sequence>MSSVHCDGMESYLIDCPASYVDNTNCQSMAYVECTTESDELAMQEDIIIRLSDGGSPREGRVEVFIFGRWGSLCDDFWTDEDAAVVCRHLGHTDGIHRAVWGGSYGSSSAGMVPGHPICGGWESTLDECYIQTSFQQCYNSDVGVNCDSGRVFTIIILVVGVVAVLLAILIISCLCYCCICKKTVVPPVTSGAAVVPGVAMSENAPLPLPPVMADMVPIPNLEYGTLPSMDDLTLPRHIVHVMGRSMLVELWETVYAKESVIHMQSGHAFPPSLRAHILTAAALIGVLMGKPGVLDSIDKDHLANLYGALLNQDKKVTAVPEKSVSNG</sequence>
<dbReference type="Proteomes" id="UP000007110">
    <property type="component" value="Unassembled WGS sequence"/>
</dbReference>
<feature type="transmembrane region" description="Helical" evidence="3">
    <location>
        <begin position="152"/>
        <end position="172"/>
    </location>
</feature>
<dbReference type="AlphaFoldDB" id="A0A7M7N6L1"/>
<feature type="disulfide bond" evidence="2">
    <location>
        <begin position="6"/>
        <end position="16"/>
    </location>
</feature>
<feature type="domain" description="SRCR" evidence="4">
    <location>
        <begin position="1"/>
        <end position="35"/>
    </location>
</feature>
<accession>A0A7M7N6L1</accession>
<proteinExistence type="predicted"/>
<reference evidence="6" key="1">
    <citation type="submission" date="2015-02" db="EMBL/GenBank/DDBJ databases">
        <title>Genome sequencing for Strongylocentrotus purpuratus.</title>
        <authorList>
            <person name="Murali S."/>
            <person name="Liu Y."/>
            <person name="Vee V."/>
            <person name="English A."/>
            <person name="Wang M."/>
            <person name="Skinner E."/>
            <person name="Han Y."/>
            <person name="Muzny D.M."/>
            <person name="Worley K.C."/>
            <person name="Gibbs R.A."/>
        </authorList>
    </citation>
    <scope>NUCLEOTIDE SEQUENCE</scope>
</reference>
<dbReference type="PROSITE" id="PS50287">
    <property type="entry name" value="SRCR_2"/>
    <property type="match status" value="2"/>
</dbReference>
<feature type="domain" description="SRCR" evidence="4">
    <location>
        <begin position="49"/>
        <end position="148"/>
    </location>
</feature>
<evidence type="ECO:0000313" key="5">
    <source>
        <dbReference type="EnsemblMetazoa" id="XP_030832042"/>
    </source>
</evidence>
<protein>
    <recommendedName>
        <fullName evidence="4">SRCR domain-containing protein</fullName>
    </recommendedName>
</protein>
<dbReference type="RefSeq" id="XP_030832042.1">
    <property type="nucleotide sequence ID" value="XM_030976182.1"/>
</dbReference>
<dbReference type="KEGG" id="spu:115920419"/>
<dbReference type="PROSITE" id="PS00420">
    <property type="entry name" value="SRCR_1"/>
    <property type="match status" value="1"/>
</dbReference>
<dbReference type="PRINTS" id="PR00258">
    <property type="entry name" value="SPERACTRCPTR"/>
</dbReference>
<feature type="disulfide bond" evidence="2">
    <location>
        <begin position="74"/>
        <end position="138"/>
    </location>
</feature>
<evidence type="ECO:0000256" key="2">
    <source>
        <dbReference type="PROSITE-ProRule" id="PRU00196"/>
    </source>
</evidence>
<keyword evidence="3" id="KW-1133">Transmembrane helix</keyword>
<dbReference type="PANTHER" id="PTHR48071">
    <property type="entry name" value="SRCR DOMAIN-CONTAINING PROTEIN"/>
    <property type="match status" value="1"/>
</dbReference>
<dbReference type="InParanoid" id="A0A7M7N6L1"/>
<dbReference type="Pfam" id="PF00530">
    <property type="entry name" value="SRCR"/>
    <property type="match status" value="1"/>
</dbReference>
<dbReference type="SMART" id="SM00202">
    <property type="entry name" value="SR"/>
    <property type="match status" value="1"/>
</dbReference>
<keyword evidence="3" id="KW-0812">Transmembrane</keyword>
<dbReference type="Gene3D" id="3.10.250.10">
    <property type="entry name" value="SRCR-like domain"/>
    <property type="match status" value="1"/>
</dbReference>
<evidence type="ECO:0000256" key="1">
    <source>
        <dbReference type="ARBA" id="ARBA00023157"/>
    </source>
</evidence>
<dbReference type="PANTHER" id="PTHR48071:SF28">
    <property type="entry name" value="SRCR DOMAIN-CONTAINING PROTEIN"/>
    <property type="match status" value="1"/>
</dbReference>
<dbReference type="SUPFAM" id="SSF56487">
    <property type="entry name" value="SRCR-like"/>
    <property type="match status" value="1"/>
</dbReference>
<keyword evidence="6" id="KW-1185">Reference proteome</keyword>
<dbReference type="EnsemblMetazoa" id="XM_030976182">
    <property type="protein sequence ID" value="XP_030832042"/>
    <property type="gene ID" value="LOC115920419"/>
</dbReference>
<dbReference type="InterPro" id="IPR036772">
    <property type="entry name" value="SRCR-like_dom_sf"/>
</dbReference>
<evidence type="ECO:0000256" key="3">
    <source>
        <dbReference type="SAM" id="Phobius"/>
    </source>
</evidence>
<feature type="disulfide bond" evidence="2">
    <location>
        <begin position="119"/>
        <end position="129"/>
    </location>
</feature>
<dbReference type="GO" id="GO:0016020">
    <property type="term" value="C:membrane"/>
    <property type="evidence" value="ECO:0007669"/>
    <property type="project" value="InterPro"/>
</dbReference>
<evidence type="ECO:0000259" key="4">
    <source>
        <dbReference type="PROSITE" id="PS50287"/>
    </source>
</evidence>
<dbReference type="OMA" id="ICNGKAT"/>
<dbReference type="InterPro" id="IPR001190">
    <property type="entry name" value="SRCR"/>
</dbReference>
<organism evidence="5 6">
    <name type="scientific">Strongylocentrotus purpuratus</name>
    <name type="common">Purple sea urchin</name>
    <dbReference type="NCBI Taxonomy" id="7668"/>
    <lineage>
        <taxon>Eukaryota</taxon>
        <taxon>Metazoa</taxon>
        <taxon>Echinodermata</taxon>
        <taxon>Eleutherozoa</taxon>
        <taxon>Echinozoa</taxon>
        <taxon>Echinoidea</taxon>
        <taxon>Euechinoidea</taxon>
        <taxon>Echinacea</taxon>
        <taxon>Camarodonta</taxon>
        <taxon>Echinidea</taxon>
        <taxon>Strongylocentrotidae</taxon>
        <taxon>Strongylocentrotus</taxon>
    </lineage>
</organism>
<evidence type="ECO:0000313" key="6">
    <source>
        <dbReference type="Proteomes" id="UP000007110"/>
    </source>
</evidence>
<dbReference type="FunFam" id="3.10.250.10:FF:000065">
    <property type="entry name" value="Uncharacterized protein"/>
    <property type="match status" value="1"/>
</dbReference>
<dbReference type="GeneID" id="115920419"/>
<keyword evidence="3" id="KW-0472">Membrane</keyword>
<dbReference type="OrthoDB" id="6753017at2759"/>
<keyword evidence="1 2" id="KW-1015">Disulfide bond</keyword>
<comment type="caution">
    <text evidence="2">Lacks conserved residue(s) required for the propagation of feature annotation.</text>
</comment>